<dbReference type="InterPro" id="IPR052806">
    <property type="entry name" value="Fasciclin-like_AGP"/>
</dbReference>
<evidence type="ECO:0000313" key="4">
    <source>
        <dbReference type="EMBL" id="EXB39776.1"/>
    </source>
</evidence>
<organism evidence="4 5">
    <name type="scientific">Morus notabilis</name>
    <dbReference type="NCBI Taxonomy" id="981085"/>
    <lineage>
        <taxon>Eukaryota</taxon>
        <taxon>Viridiplantae</taxon>
        <taxon>Streptophyta</taxon>
        <taxon>Embryophyta</taxon>
        <taxon>Tracheophyta</taxon>
        <taxon>Spermatophyta</taxon>
        <taxon>Magnoliopsida</taxon>
        <taxon>eudicotyledons</taxon>
        <taxon>Gunneridae</taxon>
        <taxon>Pentapetalae</taxon>
        <taxon>rosids</taxon>
        <taxon>fabids</taxon>
        <taxon>Rosales</taxon>
        <taxon>Moraceae</taxon>
        <taxon>Moreae</taxon>
        <taxon>Morus</taxon>
    </lineage>
</organism>
<evidence type="ECO:0000313" key="5">
    <source>
        <dbReference type="Proteomes" id="UP000030645"/>
    </source>
</evidence>
<dbReference type="OrthoDB" id="765989at2759"/>
<dbReference type="SUPFAM" id="SSF82153">
    <property type="entry name" value="FAS1 domain"/>
    <property type="match status" value="1"/>
</dbReference>
<feature type="signal peptide" evidence="2">
    <location>
        <begin position="1"/>
        <end position="25"/>
    </location>
</feature>
<evidence type="ECO:0000256" key="2">
    <source>
        <dbReference type="SAM" id="SignalP"/>
    </source>
</evidence>
<dbReference type="Gene3D" id="2.30.180.10">
    <property type="entry name" value="FAS1 domain"/>
    <property type="match status" value="1"/>
</dbReference>
<dbReference type="eggNOG" id="ENOG502QQCB">
    <property type="taxonomic scope" value="Eukaryota"/>
</dbReference>
<dbReference type="InterPro" id="IPR036378">
    <property type="entry name" value="FAS1_dom_sf"/>
</dbReference>
<dbReference type="SMART" id="SM00554">
    <property type="entry name" value="FAS1"/>
    <property type="match status" value="1"/>
</dbReference>
<accession>W9QW17</accession>
<keyword evidence="2" id="KW-0732">Signal</keyword>
<evidence type="ECO:0000256" key="1">
    <source>
        <dbReference type="ARBA" id="ARBA00007843"/>
    </source>
</evidence>
<dbReference type="PANTHER" id="PTHR33985">
    <property type="entry name" value="OS02G0491300 PROTEIN-RELATED"/>
    <property type="match status" value="1"/>
</dbReference>
<reference evidence="5" key="1">
    <citation type="submission" date="2013-01" db="EMBL/GenBank/DDBJ databases">
        <title>Draft Genome Sequence of a Mulberry Tree, Morus notabilis C.K. Schneid.</title>
        <authorList>
            <person name="He N."/>
            <person name="Zhao S."/>
        </authorList>
    </citation>
    <scope>NUCLEOTIDE SEQUENCE</scope>
</reference>
<dbReference type="Proteomes" id="UP000030645">
    <property type="component" value="Unassembled WGS sequence"/>
</dbReference>
<dbReference type="STRING" id="981085.W9QW17"/>
<dbReference type="InterPro" id="IPR000782">
    <property type="entry name" value="FAS1_domain"/>
</dbReference>
<feature type="chain" id="PRO_5004930965" description="FAS1 domain-containing protein" evidence="2">
    <location>
        <begin position="26"/>
        <end position="466"/>
    </location>
</feature>
<proteinExistence type="inferred from homology"/>
<gene>
    <name evidence="4" type="ORF">L484_016620</name>
</gene>
<dbReference type="KEGG" id="mnt:21399663"/>
<comment type="similarity">
    <text evidence="1">Belongs to the fasciclin-like AGP family.</text>
</comment>
<protein>
    <recommendedName>
        <fullName evidence="3">FAS1 domain-containing protein</fullName>
    </recommendedName>
</protein>
<dbReference type="EMBL" id="KE343734">
    <property type="protein sequence ID" value="EXB39776.1"/>
    <property type="molecule type" value="Genomic_DNA"/>
</dbReference>
<dbReference type="PANTHER" id="PTHR33985:SF2">
    <property type="entry name" value="EXPRESSED PROTEIN"/>
    <property type="match status" value="1"/>
</dbReference>
<sequence length="466" mass="50879">MAVTSSSFAFLLFSIFLLHFFIATAIEGQDGSLFTDPVSLPPLPSPQDGNLIQTDQQSFFANIAILPKILSQLGFHELAMAAPSLSDASATGWFGPSTLFAPSDDSILSCVSCSVQDLLREHLVPGLFTAEYLRKLAFGTKIETLSPGRCITVTSDRFGSGGDNQTATSSKVFIGGVEITQPDLFNNGLVVVHGLQGFIAPLSPFSCDVERMNSLTFPFNPDLHFHRHSYHHHHHHRHRGRDGDLPRLGDYANPFATVQPTIMRLMLRDAMLRLRSNGFSILALALKVKYAELVNLKNMTVFAIDDVSIFSGSHSYISNVRFHIVPNILLSMADLEKLPVGTILPTLVEGQVLVVTTAGGMILSPLRINYVRIKVPELMRNLKIIVHGLFLPFPHITPGTGEYDEILGGGEGISDVQPDRQVSDRTAEGTCYPGLYNGDGGTCVHREVAAMPPAKLTEEIEDHHGL</sequence>
<dbReference type="AlphaFoldDB" id="W9QW17"/>
<evidence type="ECO:0000259" key="3">
    <source>
        <dbReference type="SMART" id="SM00554"/>
    </source>
</evidence>
<feature type="domain" description="FAS1" evidence="3">
    <location>
        <begin position="98"/>
        <end position="202"/>
    </location>
</feature>
<name>W9QW17_9ROSA</name>
<keyword evidence="5" id="KW-1185">Reference proteome</keyword>